<organism evidence="2 3">
    <name type="scientific">Striga asiatica</name>
    <name type="common">Asiatic witchweed</name>
    <name type="synonym">Buchnera asiatica</name>
    <dbReference type="NCBI Taxonomy" id="4170"/>
    <lineage>
        <taxon>Eukaryota</taxon>
        <taxon>Viridiplantae</taxon>
        <taxon>Streptophyta</taxon>
        <taxon>Embryophyta</taxon>
        <taxon>Tracheophyta</taxon>
        <taxon>Spermatophyta</taxon>
        <taxon>Magnoliopsida</taxon>
        <taxon>eudicotyledons</taxon>
        <taxon>Gunneridae</taxon>
        <taxon>Pentapetalae</taxon>
        <taxon>asterids</taxon>
        <taxon>lamiids</taxon>
        <taxon>Lamiales</taxon>
        <taxon>Orobanchaceae</taxon>
        <taxon>Buchnereae</taxon>
        <taxon>Striga</taxon>
    </lineage>
</organism>
<feature type="region of interest" description="Disordered" evidence="1">
    <location>
        <begin position="143"/>
        <end position="166"/>
    </location>
</feature>
<gene>
    <name evidence="2" type="ORF">STAS_00932</name>
</gene>
<dbReference type="SUPFAM" id="SSF52058">
    <property type="entry name" value="L domain-like"/>
    <property type="match status" value="1"/>
</dbReference>
<keyword evidence="2" id="KW-0808">Transferase</keyword>
<evidence type="ECO:0000256" key="1">
    <source>
        <dbReference type="SAM" id="MobiDB-lite"/>
    </source>
</evidence>
<evidence type="ECO:0000313" key="2">
    <source>
        <dbReference type="EMBL" id="GER25358.1"/>
    </source>
</evidence>
<sequence length="200" mass="22001">MNTFKQLNGYVDPTEIMNAHTPINASVSFKRGILPEISALHCLHLDLSTNNLRDPIPPQLANLTRLITLHLQNNKISGPIPNFLSSPPPNLIDLNLSNNELYEFLPNNLILRYGSRRFARNQALCSEIPLFPSSNSSGQPFMTMSSNPSSFPPSQTAVATNSPKKHHKKLGNSAIMAIAMANSVVIASFTVPYCCEKSCR</sequence>
<dbReference type="InterPro" id="IPR032675">
    <property type="entry name" value="LRR_dom_sf"/>
</dbReference>
<accession>A0A5A7NYM7</accession>
<dbReference type="GO" id="GO:0016301">
    <property type="term" value="F:kinase activity"/>
    <property type="evidence" value="ECO:0007669"/>
    <property type="project" value="UniProtKB-KW"/>
</dbReference>
<dbReference type="InterPro" id="IPR001611">
    <property type="entry name" value="Leu-rich_rpt"/>
</dbReference>
<evidence type="ECO:0000313" key="3">
    <source>
        <dbReference type="Proteomes" id="UP000325081"/>
    </source>
</evidence>
<dbReference type="PANTHER" id="PTHR48010:SF58">
    <property type="entry name" value="RECEPTOR PROTEIN KINASE-LIKE PROTEIN ZAR1"/>
    <property type="match status" value="1"/>
</dbReference>
<dbReference type="PANTHER" id="PTHR48010">
    <property type="entry name" value="OS05G0588300 PROTEIN"/>
    <property type="match status" value="1"/>
</dbReference>
<name>A0A5A7NYM7_STRAF</name>
<reference evidence="3" key="1">
    <citation type="journal article" date="2019" name="Curr. Biol.">
        <title>Genome Sequence of Striga asiatica Provides Insight into the Evolution of Plant Parasitism.</title>
        <authorList>
            <person name="Yoshida S."/>
            <person name="Kim S."/>
            <person name="Wafula E.K."/>
            <person name="Tanskanen J."/>
            <person name="Kim Y.M."/>
            <person name="Honaas L."/>
            <person name="Yang Z."/>
            <person name="Spallek T."/>
            <person name="Conn C.E."/>
            <person name="Ichihashi Y."/>
            <person name="Cheong K."/>
            <person name="Cui S."/>
            <person name="Der J.P."/>
            <person name="Gundlach H."/>
            <person name="Jiao Y."/>
            <person name="Hori C."/>
            <person name="Ishida J.K."/>
            <person name="Kasahara H."/>
            <person name="Kiba T."/>
            <person name="Kim M.S."/>
            <person name="Koo N."/>
            <person name="Laohavisit A."/>
            <person name="Lee Y.H."/>
            <person name="Lumba S."/>
            <person name="McCourt P."/>
            <person name="Mortimer J.C."/>
            <person name="Mutuku J.M."/>
            <person name="Nomura T."/>
            <person name="Sasaki-Sekimoto Y."/>
            <person name="Seto Y."/>
            <person name="Wang Y."/>
            <person name="Wakatake T."/>
            <person name="Sakakibara H."/>
            <person name="Demura T."/>
            <person name="Yamaguchi S."/>
            <person name="Yoneyama K."/>
            <person name="Manabe R.I."/>
            <person name="Nelson D.C."/>
            <person name="Schulman A.H."/>
            <person name="Timko M.P."/>
            <person name="dePamphilis C.W."/>
            <person name="Choi D."/>
            <person name="Shirasu K."/>
        </authorList>
    </citation>
    <scope>NUCLEOTIDE SEQUENCE [LARGE SCALE GENOMIC DNA]</scope>
    <source>
        <strain evidence="3">cv. UVA1</strain>
    </source>
</reference>
<proteinExistence type="predicted"/>
<dbReference type="Proteomes" id="UP000325081">
    <property type="component" value="Unassembled WGS sequence"/>
</dbReference>
<keyword evidence="3" id="KW-1185">Reference proteome</keyword>
<dbReference type="OrthoDB" id="544346at2759"/>
<keyword evidence="2" id="KW-0418">Kinase</keyword>
<comment type="caution">
    <text evidence="2">The sequence shown here is derived from an EMBL/GenBank/DDBJ whole genome shotgun (WGS) entry which is preliminary data.</text>
</comment>
<keyword evidence="2" id="KW-0675">Receptor</keyword>
<dbReference type="Pfam" id="PF00560">
    <property type="entry name" value="LRR_1"/>
    <property type="match status" value="2"/>
</dbReference>
<dbReference type="EMBL" id="BKCP01000003">
    <property type="protein sequence ID" value="GER25358.1"/>
    <property type="molecule type" value="Genomic_DNA"/>
</dbReference>
<protein>
    <submittedName>
        <fullName evidence="2">Leucine-rich repeat receptor-like kinase</fullName>
    </submittedName>
</protein>
<dbReference type="AlphaFoldDB" id="A0A5A7NYM7"/>
<feature type="compositionally biased region" description="Polar residues" evidence="1">
    <location>
        <begin position="143"/>
        <end position="162"/>
    </location>
</feature>
<dbReference type="Gene3D" id="3.80.10.10">
    <property type="entry name" value="Ribonuclease Inhibitor"/>
    <property type="match status" value="1"/>
</dbReference>
<dbReference type="InterPro" id="IPR050994">
    <property type="entry name" value="At_inactive_RLKs"/>
</dbReference>